<evidence type="ECO:0000256" key="5">
    <source>
        <dbReference type="SAM" id="MobiDB-lite"/>
    </source>
</evidence>
<feature type="compositionally biased region" description="Polar residues" evidence="5">
    <location>
        <begin position="1229"/>
        <end position="1244"/>
    </location>
</feature>
<evidence type="ECO:0000313" key="7">
    <source>
        <dbReference type="EMBL" id="KAB5529547.1"/>
    </source>
</evidence>
<dbReference type="InterPro" id="IPR012677">
    <property type="entry name" value="Nucleotide-bd_a/b_plait_sf"/>
</dbReference>
<protein>
    <recommendedName>
        <fullName evidence="6">RRM domain-containing protein</fullName>
    </recommendedName>
</protein>
<dbReference type="PRINTS" id="PR00633">
    <property type="entry name" value="RCCNDNSATION"/>
</dbReference>
<dbReference type="EMBL" id="VDCV01000013">
    <property type="protein sequence ID" value="KAB5529547.1"/>
    <property type="molecule type" value="Genomic_DNA"/>
</dbReference>
<feature type="region of interest" description="Disordered" evidence="5">
    <location>
        <begin position="1281"/>
        <end position="1379"/>
    </location>
</feature>
<dbReference type="SUPFAM" id="SSF54928">
    <property type="entry name" value="RNA-binding domain, RBD"/>
    <property type="match status" value="1"/>
</dbReference>
<name>A0A5N5KGU6_9ROSI</name>
<feature type="repeat" description="RCC1" evidence="4">
    <location>
        <begin position="587"/>
        <end position="638"/>
    </location>
</feature>
<evidence type="ECO:0000313" key="8">
    <source>
        <dbReference type="Proteomes" id="UP000326939"/>
    </source>
</evidence>
<dbReference type="PROSITE" id="PS50102">
    <property type="entry name" value="RRM"/>
    <property type="match status" value="1"/>
</dbReference>
<keyword evidence="2" id="KW-0040">ANK repeat</keyword>
<feature type="compositionally biased region" description="Polar residues" evidence="5">
    <location>
        <begin position="1286"/>
        <end position="1297"/>
    </location>
</feature>
<dbReference type="PROSITE" id="PS50012">
    <property type="entry name" value="RCC1_3"/>
    <property type="match status" value="5"/>
</dbReference>
<feature type="repeat" description="RCC1" evidence="4">
    <location>
        <begin position="639"/>
        <end position="697"/>
    </location>
</feature>
<feature type="domain" description="RRM" evidence="6">
    <location>
        <begin position="4"/>
        <end position="78"/>
    </location>
</feature>
<feature type="compositionally biased region" description="Polar residues" evidence="5">
    <location>
        <begin position="1118"/>
        <end position="1128"/>
    </location>
</feature>
<feature type="repeat" description="RCC1" evidence="4">
    <location>
        <begin position="698"/>
        <end position="747"/>
    </location>
</feature>
<feature type="repeat" description="RCC1" evidence="4">
    <location>
        <begin position="748"/>
        <end position="801"/>
    </location>
</feature>
<sequence length="1509" mass="164076">MQTRTVEVKNVSDLASEREVHEFFSFSGEIENIRIQLDNGQSKTAIVTFKDPKALEIALLLSGATIVDQIVSITPVENYVPNHDPQFMQEVRNMDIAIHAVPSEDFPSNFEGKTSPSGSGSVYASRAQEVVTSMLAKGSAIGQDAMNKAKAFDDKHRLSASASEKVISFDRRVGLTEKLTVGISVVNEKVKSVDERLHVSDKTMAAIFAAERKINDTGSAVKSSRYVSAGTAWLNGAFSKVAKAGQVAGTKTRAKFNLAVSNLTAKVGNEAIYVLRVTGLSIGFIVSSGLGAVEDKLIVKLKNLQSLYETGTLSAERFIEFGAAGMVKNEINLCSVPDMCSSIAKHRRHILRIDHVVFPMISRLRFQALSGDYLSYLETNGDRESARGEDLSLSLSTKGPQDGNLVLMLLILNWKSQLAWTRKILFQGPGHLTMEVLISPQGQKHNLQTAAQKISSGCSQKDLWHVVREGSMADVDLALALLKKNGGNINARNVFGLTPLHIATWRNHFPIVKRLLVAGADPDARDGESGWSSLHRALHFGHLAVASILLQSGASITLEDCKSRTPVDLLSGPVLQVIRDGCNSVATEVFSWGSGANYQLGTGNTHIQKLPCKVDALHGSFIKLVSAAKFHSVAVSASGEVYTWGFGRGGRLGHPDFDIHSGQAAVITPRQVTSGLGSRRVKAIAAAKHHTVLATEGGEVFTWGSNREGQLGYTVDTQPTPRRVSSLRSRIVAVAAANKHTAAVSDSGEVFTWGCNREGQLGYGTSNSASNYTPRAVEYLKDKVLTGVSVAKYHTIVLGAGGEVYTWGHRLVTPRRVVIARNLKKSGNTPWKSHRLERLHVAAIAAGMVHSLALTSDGTLFYWASADPDHRCQQLYSLCGNNIVSISTGKYWTSVVTATGDVYMWDGKKGKDEPPAVTRLHGVKKATSVSVGETHLLIVGSLYHPIYPSNDDKSPQKQMVQDGDQIEELEEDIMINDAESNHMSSVVEKDDSNQKSIPSLKSLCEKAAAESLVEPRNVIQMLEIADSLGAENLRKHCEDIAIHNLDYILTVSSHAFGSASPEILANLENLLDQRSSEPWSYRRLPTPTATLPVIINIAEDSESEFSRSRDNYGDKSTPRSGIDQQLDSFLQPKDDPISKQVRALRKKLQQIEMLETKQSKGHILDDQQIAKLQTRSILESSLAELGAPVETVLGKASSSVSPDEKGSKKSEVSKKQRRKSKQKAEQREMTSAFTSTITESSSVKNFMDDEVSQVSTNKVEEITFGGSAVNQTSKEIGFFVQKKSGSDMSKNKISSPAVSKKKNRKGGLSMFLSGALDEAPRDAAPPPPPTPRSEGPAWGGAKVSNESASLRQILDEQSKTKLNRPTRNNDQVGEHFDSKSDGRVLLSSLMPSKPIPLVSVPASQASDAEISTPPWASGTPPLLSRPSLRDIQMQQGKRHQSISHSPKMRTHGFSVSTGQGSPSESPGMNRWFKPEVDTPSSIRSIQIEEKAMKDLKRFYSSVKIVKNPS</sequence>
<keyword evidence="3" id="KW-0694">RNA-binding</keyword>
<feature type="repeat" description="ANK" evidence="2">
    <location>
        <begin position="495"/>
        <end position="527"/>
    </location>
</feature>
<dbReference type="InterPro" id="IPR000504">
    <property type="entry name" value="RRM_dom"/>
</dbReference>
<keyword evidence="1" id="KW-0677">Repeat</keyword>
<dbReference type="PANTHER" id="PTHR22872">
    <property type="entry name" value="BTK-BINDING PROTEIN-RELATED"/>
    <property type="match status" value="1"/>
</dbReference>
<evidence type="ECO:0000256" key="4">
    <source>
        <dbReference type="PROSITE-ProRule" id="PRU00235"/>
    </source>
</evidence>
<feature type="repeat" description="RCC1" evidence="4">
    <location>
        <begin position="802"/>
        <end position="857"/>
    </location>
</feature>
<evidence type="ECO:0000256" key="1">
    <source>
        <dbReference type="ARBA" id="ARBA00022737"/>
    </source>
</evidence>
<dbReference type="InterPro" id="IPR002110">
    <property type="entry name" value="Ankyrin_rpt"/>
</dbReference>
<feature type="compositionally biased region" description="Polar residues" evidence="5">
    <location>
        <begin position="1453"/>
        <end position="1466"/>
    </location>
</feature>
<dbReference type="InterPro" id="IPR009091">
    <property type="entry name" value="RCC1/BLIP-II"/>
</dbReference>
<dbReference type="Gene3D" id="2.130.10.30">
    <property type="entry name" value="Regulator of chromosome condensation 1/beta-lactamase-inhibitor protein II"/>
    <property type="match status" value="2"/>
</dbReference>
<feature type="compositionally biased region" description="Basic residues" evidence="5">
    <location>
        <begin position="1436"/>
        <end position="1450"/>
    </location>
</feature>
<organism evidence="7 8">
    <name type="scientific">Salix brachista</name>
    <dbReference type="NCBI Taxonomy" id="2182728"/>
    <lineage>
        <taxon>Eukaryota</taxon>
        <taxon>Viridiplantae</taxon>
        <taxon>Streptophyta</taxon>
        <taxon>Embryophyta</taxon>
        <taxon>Tracheophyta</taxon>
        <taxon>Spermatophyta</taxon>
        <taxon>Magnoliopsida</taxon>
        <taxon>eudicotyledons</taxon>
        <taxon>Gunneridae</taxon>
        <taxon>Pentapetalae</taxon>
        <taxon>rosids</taxon>
        <taxon>fabids</taxon>
        <taxon>Malpighiales</taxon>
        <taxon>Salicaceae</taxon>
        <taxon>Saliceae</taxon>
        <taxon>Salix</taxon>
    </lineage>
</organism>
<dbReference type="SMART" id="SM00248">
    <property type="entry name" value="ANK"/>
    <property type="match status" value="3"/>
</dbReference>
<dbReference type="InterPro" id="IPR034360">
    <property type="entry name" value="Vip1-like_RRM_plant"/>
</dbReference>
<dbReference type="InterPro" id="IPR000408">
    <property type="entry name" value="Reg_chr_condens"/>
</dbReference>
<dbReference type="InterPro" id="IPR058923">
    <property type="entry name" value="RCC1-like_dom"/>
</dbReference>
<dbReference type="SUPFAM" id="SSF48403">
    <property type="entry name" value="Ankyrin repeat"/>
    <property type="match status" value="1"/>
</dbReference>
<feature type="region of interest" description="Disordered" evidence="5">
    <location>
        <begin position="1102"/>
        <end position="1135"/>
    </location>
</feature>
<feature type="compositionally biased region" description="Basic and acidic residues" evidence="5">
    <location>
        <begin position="1202"/>
        <end position="1214"/>
    </location>
</feature>
<comment type="caution">
    <text evidence="7">The sequence shown here is derived from an EMBL/GenBank/DDBJ whole genome shotgun (WGS) entry which is preliminary data.</text>
</comment>
<dbReference type="PROSITE" id="PS50297">
    <property type="entry name" value="ANK_REP_REGION"/>
    <property type="match status" value="2"/>
</dbReference>
<dbReference type="PANTHER" id="PTHR22872:SF2">
    <property type="entry name" value="INHIBITOR OF BRUTON TYROSINE KINASE"/>
    <property type="match status" value="1"/>
</dbReference>
<dbReference type="Gene3D" id="1.25.40.20">
    <property type="entry name" value="Ankyrin repeat-containing domain"/>
    <property type="match status" value="1"/>
</dbReference>
<dbReference type="InterPro" id="IPR036770">
    <property type="entry name" value="Ankyrin_rpt-contain_sf"/>
</dbReference>
<evidence type="ECO:0000259" key="6">
    <source>
        <dbReference type="PROSITE" id="PS50102"/>
    </source>
</evidence>
<evidence type="ECO:0000256" key="3">
    <source>
        <dbReference type="PROSITE-ProRule" id="PRU00176"/>
    </source>
</evidence>
<feature type="region of interest" description="Disordered" evidence="5">
    <location>
        <begin position="1194"/>
        <end position="1248"/>
    </location>
</feature>
<keyword evidence="8" id="KW-1185">Reference proteome</keyword>
<dbReference type="SUPFAM" id="SSF50985">
    <property type="entry name" value="RCC1/BLIP-II"/>
    <property type="match status" value="2"/>
</dbReference>
<dbReference type="PROSITE" id="PS50088">
    <property type="entry name" value="ANK_REPEAT"/>
    <property type="match status" value="2"/>
</dbReference>
<dbReference type="Pfam" id="PF12796">
    <property type="entry name" value="Ank_2"/>
    <property type="match status" value="1"/>
</dbReference>
<dbReference type="Pfam" id="PF25390">
    <property type="entry name" value="WD40_RLD"/>
    <property type="match status" value="1"/>
</dbReference>
<dbReference type="Proteomes" id="UP000326939">
    <property type="component" value="Chromosome 13"/>
</dbReference>
<feature type="repeat" description="ANK" evidence="2">
    <location>
        <begin position="529"/>
        <end position="561"/>
    </location>
</feature>
<dbReference type="InterPro" id="IPR051625">
    <property type="entry name" value="Signaling_Regulatory_Domain"/>
</dbReference>
<dbReference type="SMART" id="SM00360">
    <property type="entry name" value="RRM"/>
    <property type="match status" value="1"/>
</dbReference>
<gene>
    <name evidence="7" type="ORF">DKX38_019628</name>
</gene>
<proteinExistence type="predicted"/>
<feature type="compositionally biased region" description="Basic and acidic residues" evidence="5">
    <location>
        <begin position="1104"/>
        <end position="1117"/>
    </location>
</feature>
<dbReference type="CDD" id="cd12269">
    <property type="entry name" value="RRM_Vip1_like"/>
    <property type="match status" value="1"/>
</dbReference>
<dbReference type="GO" id="GO:0003723">
    <property type="term" value="F:RNA binding"/>
    <property type="evidence" value="ECO:0007669"/>
    <property type="project" value="UniProtKB-UniRule"/>
</dbReference>
<reference evidence="8" key="1">
    <citation type="journal article" date="2019" name="Gigascience">
        <title>De novo genome assembly of the endangered Acer yangbiense, a plant species with extremely small populations endemic to Yunnan Province, China.</title>
        <authorList>
            <person name="Yang J."/>
            <person name="Wariss H.M."/>
            <person name="Tao L."/>
            <person name="Zhang R."/>
            <person name="Yun Q."/>
            <person name="Hollingsworth P."/>
            <person name="Dao Z."/>
            <person name="Luo G."/>
            <person name="Guo H."/>
            <person name="Ma Y."/>
            <person name="Sun W."/>
        </authorList>
    </citation>
    <scope>NUCLEOTIDE SEQUENCE [LARGE SCALE GENOMIC DNA]</scope>
    <source>
        <strain evidence="8">cv. br00</strain>
    </source>
</reference>
<dbReference type="Gene3D" id="3.30.70.330">
    <property type="match status" value="1"/>
</dbReference>
<accession>A0A5N5KGU6</accession>
<evidence type="ECO:0000256" key="2">
    <source>
        <dbReference type="PROSITE-ProRule" id="PRU00023"/>
    </source>
</evidence>
<feature type="region of interest" description="Disordered" evidence="5">
    <location>
        <begin position="1431"/>
        <end position="1479"/>
    </location>
</feature>
<dbReference type="InterPro" id="IPR035979">
    <property type="entry name" value="RBD_domain_sf"/>
</dbReference>